<feature type="region of interest" description="Disordered" evidence="6">
    <location>
        <begin position="416"/>
        <end position="437"/>
    </location>
</feature>
<dbReference type="PANTHER" id="PTHR43667:SF1">
    <property type="entry name" value="CYCLOPROPANE-FATTY-ACYL-PHOSPHOLIPID SYNTHASE"/>
    <property type="match status" value="1"/>
</dbReference>
<name>A0ABW5GKA4_9PSEU</name>
<dbReference type="EMBL" id="JBHUKU010000012">
    <property type="protein sequence ID" value="MFD2461287.1"/>
    <property type="molecule type" value="Genomic_DNA"/>
</dbReference>
<dbReference type="EC" id="2.1.1.-" evidence="7"/>
<protein>
    <submittedName>
        <fullName evidence="7">Class I SAM-dependent methyltransferase</fullName>
        <ecNumber evidence="7">2.1.1.-</ecNumber>
    </submittedName>
</protein>
<dbReference type="GO" id="GO:0032259">
    <property type="term" value="P:methylation"/>
    <property type="evidence" value="ECO:0007669"/>
    <property type="project" value="UniProtKB-KW"/>
</dbReference>
<dbReference type="InterPro" id="IPR003333">
    <property type="entry name" value="CMAS"/>
</dbReference>
<sequence length="437" mass="47744">MATWQRPGDEGVAGILAGLAERYLGAALPVGLVAWDGSTAGPLDGPRVVVRHRRALRRLLWDPSELGLARAFVAGDLDVDGDPTDGLRCCWALVRDGRAGRPRLTVADRLAAVKIAARLRVLGPRPRPPAEEARTRGRLHSLARDRSVIAYHYDLGNDFYEAILDPTMAYSCAYFHTPDQPLAEAQRAKLDLICRKLDLRPGQRLLDVGCGWGSLILHAAEHYGVHATGVTLSQEQARLVRERASERGLTDRVDVQWCDYRELSGTPFDAVASIEMGEHVGAADYPRYAGILHRMLRPGGRLLLQQMSRAHVAPGGGAFISAYIAPDMTMSPVGTTLGHLERAGFEIRDVHALREHYVHTVRAWERTLAERVERVTAIAGAAQVRIWRLYFAGGALAFEENRMGVNQILATRTTVDGSSGMAPTRDGWEAGAPAVPA</sequence>
<keyword evidence="4" id="KW-0949">S-adenosyl-L-methionine</keyword>
<evidence type="ECO:0000256" key="4">
    <source>
        <dbReference type="ARBA" id="ARBA00022691"/>
    </source>
</evidence>
<dbReference type="InterPro" id="IPR050723">
    <property type="entry name" value="CFA/CMAS"/>
</dbReference>
<comment type="caution">
    <text evidence="7">The sequence shown here is derived from an EMBL/GenBank/DDBJ whole genome shotgun (WGS) entry which is preliminary data.</text>
</comment>
<keyword evidence="3 7" id="KW-0808">Transferase</keyword>
<dbReference type="PIRSF" id="PIRSF003085">
    <property type="entry name" value="CMAS"/>
    <property type="match status" value="1"/>
</dbReference>
<accession>A0ABW5GKA4</accession>
<dbReference type="PANTHER" id="PTHR43667">
    <property type="entry name" value="CYCLOPROPANE-FATTY-ACYL-PHOSPHOLIPID SYNTHASE"/>
    <property type="match status" value="1"/>
</dbReference>
<dbReference type="Pfam" id="PF02353">
    <property type="entry name" value="CMAS"/>
    <property type="match status" value="1"/>
</dbReference>
<gene>
    <name evidence="7" type="ORF">ACFSYJ_21970</name>
</gene>
<evidence type="ECO:0000256" key="5">
    <source>
        <dbReference type="ARBA" id="ARBA00023098"/>
    </source>
</evidence>
<dbReference type="InterPro" id="IPR029063">
    <property type="entry name" value="SAM-dependent_MTases_sf"/>
</dbReference>
<organism evidence="7 8">
    <name type="scientific">Amycolatopsis samaneae</name>
    <dbReference type="NCBI Taxonomy" id="664691"/>
    <lineage>
        <taxon>Bacteria</taxon>
        <taxon>Bacillati</taxon>
        <taxon>Actinomycetota</taxon>
        <taxon>Actinomycetes</taxon>
        <taxon>Pseudonocardiales</taxon>
        <taxon>Pseudonocardiaceae</taxon>
        <taxon>Amycolatopsis</taxon>
    </lineage>
</organism>
<evidence type="ECO:0000313" key="7">
    <source>
        <dbReference type="EMBL" id="MFD2461287.1"/>
    </source>
</evidence>
<comment type="similarity">
    <text evidence="1">Belongs to the CFA/CMAS family.</text>
</comment>
<keyword evidence="5" id="KW-0443">Lipid metabolism</keyword>
<keyword evidence="2 7" id="KW-0489">Methyltransferase</keyword>
<keyword evidence="8" id="KW-1185">Reference proteome</keyword>
<evidence type="ECO:0000313" key="8">
    <source>
        <dbReference type="Proteomes" id="UP001597419"/>
    </source>
</evidence>
<evidence type="ECO:0000256" key="3">
    <source>
        <dbReference type="ARBA" id="ARBA00022679"/>
    </source>
</evidence>
<reference evidence="8" key="1">
    <citation type="journal article" date="2019" name="Int. J. Syst. Evol. Microbiol.">
        <title>The Global Catalogue of Microorganisms (GCM) 10K type strain sequencing project: providing services to taxonomists for standard genome sequencing and annotation.</title>
        <authorList>
            <consortium name="The Broad Institute Genomics Platform"/>
            <consortium name="The Broad Institute Genome Sequencing Center for Infectious Disease"/>
            <person name="Wu L."/>
            <person name="Ma J."/>
        </authorList>
    </citation>
    <scope>NUCLEOTIDE SEQUENCE [LARGE SCALE GENOMIC DNA]</scope>
    <source>
        <strain evidence="8">CGMCC 4.7643</strain>
    </source>
</reference>
<dbReference type="RefSeq" id="WP_345408854.1">
    <property type="nucleotide sequence ID" value="NZ_BAABHG010000031.1"/>
</dbReference>
<evidence type="ECO:0000256" key="6">
    <source>
        <dbReference type="SAM" id="MobiDB-lite"/>
    </source>
</evidence>
<dbReference type="Proteomes" id="UP001597419">
    <property type="component" value="Unassembled WGS sequence"/>
</dbReference>
<dbReference type="Gene3D" id="3.40.50.150">
    <property type="entry name" value="Vaccinia Virus protein VP39"/>
    <property type="match status" value="1"/>
</dbReference>
<evidence type="ECO:0000256" key="1">
    <source>
        <dbReference type="ARBA" id="ARBA00010815"/>
    </source>
</evidence>
<proteinExistence type="inferred from homology"/>
<dbReference type="SUPFAM" id="SSF53335">
    <property type="entry name" value="S-adenosyl-L-methionine-dependent methyltransferases"/>
    <property type="match status" value="1"/>
</dbReference>
<evidence type="ECO:0000256" key="2">
    <source>
        <dbReference type="ARBA" id="ARBA00022603"/>
    </source>
</evidence>
<dbReference type="GO" id="GO:0008168">
    <property type="term" value="F:methyltransferase activity"/>
    <property type="evidence" value="ECO:0007669"/>
    <property type="project" value="UniProtKB-KW"/>
</dbReference>
<dbReference type="CDD" id="cd02440">
    <property type="entry name" value="AdoMet_MTases"/>
    <property type="match status" value="1"/>
</dbReference>